<protein>
    <submittedName>
        <fullName evidence="5">Antagonist of KipI</fullName>
    </submittedName>
</protein>
<dbReference type="Proteomes" id="UP001234495">
    <property type="component" value="Unassembled WGS sequence"/>
</dbReference>
<feature type="domain" description="Carboxyltransferase" evidence="4">
    <location>
        <begin position="24"/>
        <end position="322"/>
    </location>
</feature>
<dbReference type="PANTHER" id="PTHR43309:SF5">
    <property type="entry name" value="5-OXOPROLINASE SUBUNIT C"/>
    <property type="match status" value="1"/>
</dbReference>
<dbReference type="InterPro" id="IPR029000">
    <property type="entry name" value="Cyclophilin-like_dom_sf"/>
</dbReference>
<dbReference type="InterPro" id="IPR052708">
    <property type="entry name" value="PxpC"/>
</dbReference>
<keyword evidence="3" id="KW-0067">ATP-binding</keyword>
<comment type="caution">
    <text evidence="5">The sequence shown here is derived from an EMBL/GenBank/DDBJ whole genome shotgun (WGS) entry which is preliminary data.</text>
</comment>
<evidence type="ECO:0000256" key="2">
    <source>
        <dbReference type="ARBA" id="ARBA00022801"/>
    </source>
</evidence>
<gene>
    <name evidence="5" type="ORF">J2S19_002027</name>
</gene>
<keyword evidence="6" id="KW-1185">Reference proteome</keyword>
<dbReference type="RefSeq" id="WP_307340654.1">
    <property type="nucleotide sequence ID" value="NZ_JAUSUD010000007.1"/>
</dbReference>
<dbReference type="SUPFAM" id="SSF50891">
    <property type="entry name" value="Cyclophilin-like"/>
    <property type="match status" value="1"/>
</dbReference>
<keyword evidence="2" id="KW-0378">Hydrolase</keyword>
<sequence length="338" mass="37344">MYINVLEQGLLTTVQDLGRTGYQQFGVGATGAMDDVAAKLANLLIGNDENDALLEITVIGPTLRFVQDTLIAIAGADLSATIEGERVPRWKPVFVKAGTVLKFGRPKNGCRAYLAISGGFNVPIIMDSRSTYLRGGFGGYKGRALQRGDMLQMNNKYSKLTQQLLTYFHNQRNTTPFITVNWTIPPSISKYVENKDAIYFIKGPHFNHLNVEATNEFLTTTYTVTPNSDRMGYRLNGVPLKLSKSLQLLSEAVPVGTIQLPPDGQPIVLMADRQTIGGYPKIGYIATIDLPRLAQFMPGEKVKFKEISVQEAQVTLAERDRVLTLVQNGINLAIRRMC</sequence>
<evidence type="ECO:0000256" key="1">
    <source>
        <dbReference type="ARBA" id="ARBA00022741"/>
    </source>
</evidence>
<name>A0ABT9ZES5_9BACI</name>
<dbReference type="SMART" id="SM00797">
    <property type="entry name" value="AHS2"/>
    <property type="match status" value="1"/>
</dbReference>
<dbReference type="PANTHER" id="PTHR43309">
    <property type="entry name" value="5-OXOPROLINASE SUBUNIT C"/>
    <property type="match status" value="1"/>
</dbReference>
<evidence type="ECO:0000313" key="5">
    <source>
        <dbReference type="EMBL" id="MDQ0230771.1"/>
    </source>
</evidence>
<reference evidence="5 6" key="1">
    <citation type="submission" date="2023-07" db="EMBL/GenBank/DDBJ databases">
        <title>Genomic Encyclopedia of Type Strains, Phase IV (KMG-IV): sequencing the most valuable type-strain genomes for metagenomic binning, comparative biology and taxonomic classification.</title>
        <authorList>
            <person name="Goeker M."/>
        </authorList>
    </citation>
    <scope>NUCLEOTIDE SEQUENCE [LARGE SCALE GENOMIC DNA]</scope>
    <source>
        <strain evidence="5 6">DSM 29005</strain>
    </source>
</reference>
<dbReference type="EMBL" id="JAUSUD010000007">
    <property type="protein sequence ID" value="MDQ0230771.1"/>
    <property type="molecule type" value="Genomic_DNA"/>
</dbReference>
<organism evidence="5 6">
    <name type="scientific">Metabacillus malikii</name>
    <dbReference type="NCBI Taxonomy" id="1504265"/>
    <lineage>
        <taxon>Bacteria</taxon>
        <taxon>Bacillati</taxon>
        <taxon>Bacillota</taxon>
        <taxon>Bacilli</taxon>
        <taxon>Bacillales</taxon>
        <taxon>Bacillaceae</taxon>
        <taxon>Metabacillus</taxon>
    </lineage>
</organism>
<evidence type="ECO:0000256" key="3">
    <source>
        <dbReference type="ARBA" id="ARBA00022840"/>
    </source>
</evidence>
<dbReference type="Gene3D" id="2.40.100.10">
    <property type="entry name" value="Cyclophilin-like"/>
    <property type="match status" value="1"/>
</dbReference>
<accession>A0ABT9ZES5</accession>
<dbReference type="Pfam" id="PF02626">
    <property type="entry name" value="CT_A_B"/>
    <property type="match status" value="1"/>
</dbReference>
<dbReference type="NCBIfam" id="TIGR00724">
    <property type="entry name" value="urea_amlyse_rel"/>
    <property type="match status" value="1"/>
</dbReference>
<proteinExistence type="predicted"/>
<keyword evidence="1" id="KW-0547">Nucleotide-binding</keyword>
<evidence type="ECO:0000313" key="6">
    <source>
        <dbReference type="Proteomes" id="UP001234495"/>
    </source>
</evidence>
<dbReference type="InterPro" id="IPR003778">
    <property type="entry name" value="CT_A_B"/>
</dbReference>
<evidence type="ECO:0000259" key="4">
    <source>
        <dbReference type="SMART" id="SM00797"/>
    </source>
</evidence>